<keyword evidence="11" id="KW-1185">Reference proteome</keyword>
<organism evidence="10 11">
    <name type="scientific">Sinanodonta woodiana</name>
    <name type="common">Chinese pond mussel</name>
    <name type="synonym">Anodonta woodiana</name>
    <dbReference type="NCBI Taxonomy" id="1069815"/>
    <lineage>
        <taxon>Eukaryota</taxon>
        <taxon>Metazoa</taxon>
        <taxon>Spiralia</taxon>
        <taxon>Lophotrochozoa</taxon>
        <taxon>Mollusca</taxon>
        <taxon>Bivalvia</taxon>
        <taxon>Autobranchia</taxon>
        <taxon>Heteroconchia</taxon>
        <taxon>Palaeoheterodonta</taxon>
        <taxon>Unionida</taxon>
        <taxon>Unionoidea</taxon>
        <taxon>Unionidae</taxon>
        <taxon>Unioninae</taxon>
        <taxon>Sinanodonta</taxon>
    </lineage>
</organism>
<keyword evidence="2 8" id="KW-0479">Metal-binding</keyword>
<dbReference type="GO" id="GO:0006508">
    <property type="term" value="P:proteolysis"/>
    <property type="evidence" value="ECO:0007669"/>
    <property type="project" value="UniProtKB-KW"/>
</dbReference>
<evidence type="ECO:0000256" key="7">
    <source>
        <dbReference type="ARBA" id="ARBA00023180"/>
    </source>
</evidence>
<comment type="caution">
    <text evidence="8">Lacks conserved residue(s) required for the propagation of feature annotation.</text>
</comment>
<evidence type="ECO:0000256" key="4">
    <source>
        <dbReference type="ARBA" id="ARBA00022833"/>
    </source>
</evidence>
<keyword evidence="5" id="KW-0482">Metalloprotease</keyword>
<feature type="active site" evidence="8">
    <location>
        <position position="436"/>
    </location>
</feature>
<dbReference type="Pfam" id="PF17771">
    <property type="entry name" value="ADAMTS_CR_2"/>
    <property type="match status" value="1"/>
</dbReference>
<keyword evidence="4 8" id="KW-0862">Zinc</keyword>
<dbReference type="Proteomes" id="UP001634394">
    <property type="component" value="Unassembled WGS sequence"/>
</dbReference>
<feature type="binding site" evidence="8">
    <location>
        <position position="439"/>
    </location>
    <ligand>
        <name>Zn(2+)</name>
        <dbReference type="ChEBI" id="CHEBI:29105"/>
        <note>catalytic</note>
    </ligand>
</feature>
<dbReference type="GO" id="GO:0046872">
    <property type="term" value="F:metal ion binding"/>
    <property type="evidence" value="ECO:0007669"/>
    <property type="project" value="UniProtKB-KW"/>
</dbReference>
<evidence type="ECO:0000256" key="1">
    <source>
        <dbReference type="ARBA" id="ARBA00022670"/>
    </source>
</evidence>
<dbReference type="SUPFAM" id="SSF55486">
    <property type="entry name" value="Metalloproteases ('zincins'), catalytic domain"/>
    <property type="match status" value="1"/>
</dbReference>
<dbReference type="InterPro" id="IPR001590">
    <property type="entry name" value="Peptidase_M12B"/>
</dbReference>
<dbReference type="EMBL" id="JBJQND010000014">
    <property type="protein sequence ID" value="KAL3853998.1"/>
    <property type="molecule type" value="Genomic_DNA"/>
</dbReference>
<dbReference type="PROSITE" id="PS50215">
    <property type="entry name" value="ADAM_MEPRO"/>
    <property type="match status" value="1"/>
</dbReference>
<dbReference type="Pfam" id="PF01421">
    <property type="entry name" value="Reprolysin"/>
    <property type="match status" value="1"/>
</dbReference>
<dbReference type="Gene3D" id="3.40.1620.60">
    <property type="match status" value="1"/>
</dbReference>
<evidence type="ECO:0000256" key="8">
    <source>
        <dbReference type="PROSITE-ProRule" id="PRU00276"/>
    </source>
</evidence>
<evidence type="ECO:0000256" key="5">
    <source>
        <dbReference type="ARBA" id="ARBA00023049"/>
    </source>
</evidence>
<evidence type="ECO:0000256" key="3">
    <source>
        <dbReference type="ARBA" id="ARBA00022801"/>
    </source>
</evidence>
<feature type="binding site" evidence="8">
    <location>
        <position position="435"/>
    </location>
    <ligand>
        <name>Zn(2+)</name>
        <dbReference type="ChEBI" id="CHEBI:29105"/>
        <note>catalytic</note>
    </ligand>
</feature>
<dbReference type="InterPro" id="IPR024079">
    <property type="entry name" value="MetalloPept_cat_dom_sf"/>
</dbReference>
<gene>
    <name evidence="10" type="ORF">ACJMK2_013282</name>
</gene>
<dbReference type="InterPro" id="IPR041645">
    <property type="entry name" value="ADAMTS_CR_2"/>
</dbReference>
<dbReference type="Gene3D" id="3.40.390.10">
    <property type="entry name" value="Collagenase (Catalytic Domain)"/>
    <property type="match status" value="1"/>
</dbReference>
<dbReference type="PANTHER" id="PTHR11905:SF159">
    <property type="entry name" value="ADAM METALLOPROTEASE"/>
    <property type="match status" value="1"/>
</dbReference>
<feature type="non-terminal residue" evidence="10">
    <location>
        <position position="579"/>
    </location>
</feature>
<sequence length="579" mass="67267">MDTHTIHITDHNTRNSLNKYRKPKLSSNCVRQLRYHSASASSETIWVKEVSTRFQTDKRIFSDVDLPDHLTIRLSRGSDRYTLHLERNYDINPNSDMYFVKKDKNGRLRFVKSQDVKNENVAYYQDRENGASMIVRCVKQSGKRCDRVIKGNIRLGKISYDLRPAEGDFASRNSFDVPSLLGKRYVLQDNANIRSVNAVGNDTARDDTKDVEQERTTLLRRLRRQKQTLSSLQIEKTGTKSDNNYNNINTREVNTRWLNIKRHYYVDVAVLVDSSVWDIYASFVRTDNILKKRNEVKQKIREYFSYIMNSVNLLYKGIEDPSISIRVILSGFIFFHHDALFPYNSSRPTTFNGRTRIAIYPYLADLNDWDEKYSVKVQFPFDHAVLFTHRDLYKVSIENNNIYGLTFRHGVCLRGKRNSIIQTDDYELTVYNAAHELGHNLGAPHDGDTDAKDCNPLDGFIMSPDIPRNKPNDLYKINRYRFSKCSVKAFKWTLQYKDCVKKKGKVYDKDEWDVYVSKKPGEVYSAHVQCHHINGPKSVCCATAEEDICHLMRCTHPDTQECLPIYYSAATGTKCGHNR</sequence>
<evidence type="ECO:0000259" key="9">
    <source>
        <dbReference type="PROSITE" id="PS50215"/>
    </source>
</evidence>
<keyword evidence="1" id="KW-0645">Protease</keyword>
<dbReference type="AlphaFoldDB" id="A0ABD3V083"/>
<keyword evidence="3" id="KW-0378">Hydrolase</keyword>
<dbReference type="PANTHER" id="PTHR11905">
    <property type="entry name" value="ADAM A DISINTEGRIN AND METALLOPROTEASE DOMAIN"/>
    <property type="match status" value="1"/>
</dbReference>
<evidence type="ECO:0000313" key="10">
    <source>
        <dbReference type="EMBL" id="KAL3853998.1"/>
    </source>
</evidence>
<evidence type="ECO:0000256" key="2">
    <source>
        <dbReference type="ARBA" id="ARBA00022723"/>
    </source>
</evidence>
<protein>
    <recommendedName>
        <fullName evidence="9">Peptidase M12B domain-containing protein</fullName>
    </recommendedName>
</protein>
<evidence type="ECO:0000256" key="6">
    <source>
        <dbReference type="ARBA" id="ARBA00023157"/>
    </source>
</evidence>
<feature type="domain" description="Peptidase M12B" evidence="9">
    <location>
        <begin position="264"/>
        <end position="495"/>
    </location>
</feature>
<feature type="binding site" evidence="8">
    <location>
        <position position="445"/>
    </location>
    <ligand>
        <name>Zn(2+)</name>
        <dbReference type="ChEBI" id="CHEBI:29105"/>
        <note>catalytic</note>
    </ligand>
</feature>
<accession>A0ABD3V083</accession>
<keyword evidence="7" id="KW-0325">Glycoprotein</keyword>
<keyword evidence="6" id="KW-1015">Disulfide bond</keyword>
<dbReference type="GO" id="GO:0008237">
    <property type="term" value="F:metallopeptidase activity"/>
    <property type="evidence" value="ECO:0007669"/>
    <property type="project" value="UniProtKB-KW"/>
</dbReference>
<proteinExistence type="predicted"/>
<evidence type="ECO:0000313" key="11">
    <source>
        <dbReference type="Proteomes" id="UP001634394"/>
    </source>
</evidence>
<reference evidence="10 11" key="1">
    <citation type="submission" date="2024-11" db="EMBL/GenBank/DDBJ databases">
        <title>Chromosome-level genome assembly of the freshwater bivalve Anodonta woodiana.</title>
        <authorList>
            <person name="Chen X."/>
        </authorList>
    </citation>
    <scope>NUCLEOTIDE SEQUENCE [LARGE SCALE GENOMIC DNA]</scope>
    <source>
        <strain evidence="10">MN2024</strain>
        <tissue evidence="10">Gills</tissue>
    </source>
</reference>
<comment type="caution">
    <text evidence="10">The sequence shown here is derived from an EMBL/GenBank/DDBJ whole genome shotgun (WGS) entry which is preliminary data.</text>
</comment>
<name>A0ABD3V083_SINWO</name>